<evidence type="ECO:0000313" key="1">
    <source>
        <dbReference type="EMBL" id="RTQ49322.1"/>
    </source>
</evidence>
<dbReference type="Proteomes" id="UP000282184">
    <property type="component" value="Unassembled WGS sequence"/>
</dbReference>
<dbReference type="AlphaFoldDB" id="A0A3S0H644"/>
<sequence>MNLFRPLLVSGLLVLTAAGTTLAQRKLSTPLIERTELQLELPLRNGDYFWTSLHAQHSFGNGLDGGAFQFNWLQGGYEHFLSDGWSLGGNARLNFYESFGNIDVSRIRTEFRPEVLLRHRGDVFGLTFGQRLSVEYLTQKAPARNLGMARLRLDLERVVSVGEKLKLRPRLAYEAAMNIRLQPPDDAPEERTVDYAQWRAEVGLRLSDHFDLTPYVARQSTFAVYLPQYDPAGNLISGGRTNVRTPVVGLDLRYTLFPGGSPFERVQLPTQH</sequence>
<name>A0A3S0H644_9BACT</name>
<accession>A0A3S0H644</accession>
<evidence type="ECO:0008006" key="3">
    <source>
        <dbReference type="Google" id="ProtNLM"/>
    </source>
</evidence>
<organism evidence="1 2">
    <name type="scientific">Hymenobacter gummosus</name>
    <dbReference type="NCBI Taxonomy" id="1776032"/>
    <lineage>
        <taxon>Bacteria</taxon>
        <taxon>Pseudomonadati</taxon>
        <taxon>Bacteroidota</taxon>
        <taxon>Cytophagia</taxon>
        <taxon>Cytophagales</taxon>
        <taxon>Hymenobacteraceae</taxon>
        <taxon>Hymenobacter</taxon>
    </lineage>
</organism>
<comment type="caution">
    <text evidence="1">The sequence shown here is derived from an EMBL/GenBank/DDBJ whole genome shotgun (WGS) entry which is preliminary data.</text>
</comment>
<dbReference type="RefSeq" id="WP_126693853.1">
    <property type="nucleotide sequence ID" value="NZ_RXOF01000007.1"/>
</dbReference>
<proteinExistence type="predicted"/>
<protein>
    <recommendedName>
        <fullName evidence="3">DUF2490 domain-containing protein</fullName>
    </recommendedName>
</protein>
<dbReference type="OrthoDB" id="982903at2"/>
<reference evidence="1 2" key="1">
    <citation type="submission" date="2018-12" db="EMBL/GenBank/DDBJ databases">
        <title>Hymenobacter gummosus sp. nov., isolated from a spring.</title>
        <authorList>
            <person name="Nie L."/>
        </authorList>
    </citation>
    <scope>NUCLEOTIDE SEQUENCE [LARGE SCALE GENOMIC DNA]</scope>
    <source>
        <strain evidence="1 2">KCTC 52166</strain>
    </source>
</reference>
<evidence type="ECO:0000313" key="2">
    <source>
        <dbReference type="Proteomes" id="UP000282184"/>
    </source>
</evidence>
<keyword evidence="2" id="KW-1185">Reference proteome</keyword>
<gene>
    <name evidence="1" type="ORF">EJV47_14380</name>
</gene>
<dbReference type="EMBL" id="RXOF01000007">
    <property type="protein sequence ID" value="RTQ49322.1"/>
    <property type="molecule type" value="Genomic_DNA"/>
</dbReference>